<dbReference type="Pfam" id="PF03795">
    <property type="entry name" value="YCII"/>
    <property type="match status" value="1"/>
</dbReference>
<dbReference type="SUPFAM" id="SSF54909">
    <property type="entry name" value="Dimeric alpha+beta barrel"/>
    <property type="match status" value="1"/>
</dbReference>
<evidence type="ECO:0000313" key="4">
    <source>
        <dbReference type="Proteomes" id="UP001597112"/>
    </source>
</evidence>
<dbReference type="PANTHER" id="PTHR35174">
    <property type="entry name" value="BLL7171 PROTEIN-RELATED"/>
    <property type="match status" value="1"/>
</dbReference>
<proteinExistence type="inferred from homology"/>
<dbReference type="RefSeq" id="WP_377580026.1">
    <property type="nucleotide sequence ID" value="NZ_JBHTKA010000004.1"/>
</dbReference>
<sequence>MEKYMFLFRGGDVSHLSPDAQQAHMQKWFAWVEKLTKAERYAGGEALLPVGKTVSGAKKTVTDGPYAEGKEIAGGYFVVLAKSLDEATEIAKECPDYDYNGSVEVREVMKFDM</sequence>
<name>A0ABW3K2T2_9BACT</name>
<dbReference type="InterPro" id="IPR005545">
    <property type="entry name" value="YCII"/>
</dbReference>
<comment type="similarity">
    <text evidence="1">Belongs to the YciI family.</text>
</comment>
<dbReference type="EMBL" id="JBHTKA010000004">
    <property type="protein sequence ID" value="MFD1000578.1"/>
    <property type="molecule type" value="Genomic_DNA"/>
</dbReference>
<keyword evidence="4" id="KW-1185">Reference proteome</keyword>
<organism evidence="3 4">
    <name type="scientific">Ohtaekwangia kribbensis</name>
    <dbReference type="NCBI Taxonomy" id="688913"/>
    <lineage>
        <taxon>Bacteria</taxon>
        <taxon>Pseudomonadati</taxon>
        <taxon>Bacteroidota</taxon>
        <taxon>Cytophagia</taxon>
        <taxon>Cytophagales</taxon>
        <taxon>Fulvivirgaceae</taxon>
        <taxon>Ohtaekwangia</taxon>
    </lineage>
</organism>
<dbReference type="Gene3D" id="3.30.70.1060">
    <property type="entry name" value="Dimeric alpha+beta barrel"/>
    <property type="match status" value="1"/>
</dbReference>
<reference evidence="4" key="1">
    <citation type="journal article" date="2019" name="Int. J. Syst. Evol. Microbiol.">
        <title>The Global Catalogue of Microorganisms (GCM) 10K type strain sequencing project: providing services to taxonomists for standard genome sequencing and annotation.</title>
        <authorList>
            <consortium name="The Broad Institute Genomics Platform"/>
            <consortium name="The Broad Institute Genome Sequencing Center for Infectious Disease"/>
            <person name="Wu L."/>
            <person name="Ma J."/>
        </authorList>
    </citation>
    <scope>NUCLEOTIDE SEQUENCE [LARGE SCALE GENOMIC DNA]</scope>
    <source>
        <strain evidence="4">CCUG 58938</strain>
    </source>
</reference>
<accession>A0ABW3K2T2</accession>
<dbReference type="Proteomes" id="UP001597112">
    <property type="component" value="Unassembled WGS sequence"/>
</dbReference>
<feature type="domain" description="YCII-related" evidence="2">
    <location>
        <begin position="15"/>
        <end position="111"/>
    </location>
</feature>
<evidence type="ECO:0000313" key="3">
    <source>
        <dbReference type="EMBL" id="MFD1000578.1"/>
    </source>
</evidence>
<evidence type="ECO:0000256" key="1">
    <source>
        <dbReference type="ARBA" id="ARBA00007689"/>
    </source>
</evidence>
<protein>
    <submittedName>
        <fullName evidence="3">YciI family protein</fullName>
    </submittedName>
</protein>
<comment type="caution">
    <text evidence="3">The sequence shown here is derived from an EMBL/GenBank/DDBJ whole genome shotgun (WGS) entry which is preliminary data.</text>
</comment>
<evidence type="ECO:0000259" key="2">
    <source>
        <dbReference type="Pfam" id="PF03795"/>
    </source>
</evidence>
<gene>
    <name evidence="3" type="ORF">ACFQ21_14730</name>
</gene>
<dbReference type="InterPro" id="IPR011008">
    <property type="entry name" value="Dimeric_a/b-barrel"/>
</dbReference>